<gene>
    <name evidence="1" type="ORF">DS745_12530</name>
</gene>
<dbReference type="InterPro" id="IPR045640">
    <property type="entry name" value="DUF6407"/>
</dbReference>
<protein>
    <submittedName>
        <fullName evidence="1">Uncharacterized protein</fullName>
    </submittedName>
</protein>
<dbReference type="RefSeq" id="WP_129078568.1">
    <property type="nucleotide sequence ID" value="NZ_QOUX01000039.1"/>
</dbReference>
<accession>A0A4Q0VS99</accession>
<comment type="caution">
    <text evidence="1">The sequence shown here is derived from an EMBL/GenBank/DDBJ whole genome shotgun (WGS) entry which is preliminary data.</text>
</comment>
<dbReference type="Pfam" id="PF19945">
    <property type="entry name" value="DUF6407"/>
    <property type="match status" value="1"/>
</dbReference>
<dbReference type="Proteomes" id="UP000290649">
    <property type="component" value="Unassembled WGS sequence"/>
</dbReference>
<sequence>MNLSEFVQVATKNIVQFNPHNMDHLKELTRLAIDQFQLKSIVKKEEGSEYLYLASMAEENILAKILELASGKEISLEAIYNSQIIRKH</sequence>
<dbReference type="AlphaFoldDB" id="A0A4Q0VS99"/>
<dbReference type="OrthoDB" id="2941692at2"/>
<reference evidence="1 2" key="1">
    <citation type="journal article" date="2019" name="Int. J. Syst. Evol. Microbiol.">
        <title>Anaerobacillus alkaliphilus sp. nov., a novel alkaliphilic and moderately halophilic bacterium.</title>
        <authorList>
            <person name="Borsodi A.K."/>
            <person name="Aszalos J.M."/>
            <person name="Bihari P."/>
            <person name="Nagy I."/>
            <person name="Schumann P."/>
            <person name="Sproer C."/>
            <person name="Kovacs A.L."/>
            <person name="Boka K."/>
            <person name="Dobosy P."/>
            <person name="Ovari M."/>
            <person name="Szili-Kovacs T."/>
            <person name="Toth E."/>
        </authorList>
    </citation>
    <scope>NUCLEOTIDE SEQUENCE [LARGE SCALE GENOMIC DNA]</scope>
    <source>
        <strain evidence="1 2">B16-10</strain>
    </source>
</reference>
<dbReference type="EMBL" id="QOUX01000039">
    <property type="protein sequence ID" value="RXJ00351.1"/>
    <property type="molecule type" value="Genomic_DNA"/>
</dbReference>
<name>A0A4Q0VS99_9BACI</name>
<evidence type="ECO:0000313" key="2">
    <source>
        <dbReference type="Proteomes" id="UP000290649"/>
    </source>
</evidence>
<organism evidence="1 2">
    <name type="scientific">Anaerobacillus alkaliphilus</name>
    <dbReference type="NCBI Taxonomy" id="1548597"/>
    <lineage>
        <taxon>Bacteria</taxon>
        <taxon>Bacillati</taxon>
        <taxon>Bacillota</taxon>
        <taxon>Bacilli</taxon>
        <taxon>Bacillales</taxon>
        <taxon>Bacillaceae</taxon>
        <taxon>Anaerobacillus</taxon>
    </lineage>
</organism>
<proteinExistence type="predicted"/>
<evidence type="ECO:0000313" key="1">
    <source>
        <dbReference type="EMBL" id="RXJ00351.1"/>
    </source>
</evidence>
<keyword evidence="2" id="KW-1185">Reference proteome</keyword>